<keyword evidence="1" id="KW-0732">Signal</keyword>
<evidence type="ECO:0000256" key="1">
    <source>
        <dbReference type="SAM" id="SignalP"/>
    </source>
</evidence>
<keyword evidence="3" id="KW-1185">Reference proteome</keyword>
<dbReference type="Proteomes" id="UP001430193">
    <property type="component" value="Unassembled WGS sequence"/>
</dbReference>
<name>A0ABS2KCP6_9GAMM</name>
<gene>
    <name evidence="2" type="ORF">ISS99_05385</name>
</gene>
<feature type="signal peptide" evidence="1">
    <location>
        <begin position="1"/>
        <end position="19"/>
    </location>
</feature>
<feature type="chain" id="PRO_5045323140" evidence="1">
    <location>
        <begin position="20"/>
        <end position="61"/>
    </location>
</feature>
<evidence type="ECO:0000313" key="3">
    <source>
        <dbReference type="Proteomes" id="UP001430193"/>
    </source>
</evidence>
<organism evidence="2 3">
    <name type="scientific">Dyella mobilis</name>
    <dbReference type="NCBI Taxonomy" id="1849582"/>
    <lineage>
        <taxon>Bacteria</taxon>
        <taxon>Pseudomonadati</taxon>
        <taxon>Pseudomonadota</taxon>
        <taxon>Gammaproteobacteria</taxon>
        <taxon>Lysobacterales</taxon>
        <taxon>Rhodanobacteraceae</taxon>
        <taxon>Dyella</taxon>
    </lineage>
</organism>
<dbReference type="EMBL" id="JADIKF010000036">
    <property type="protein sequence ID" value="MBM7128951.1"/>
    <property type="molecule type" value="Genomic_DNA"/>
</dbReference>
<protein>
    <submittedName>
        <fullName evidence="2">Uncharacterized protein</fullName>
    </submittedName>
</protein>
<accession>A0ABS2KCP6</accession>
<comment type="caution">
    <text evidence="2">The sequence shown here is derived from an EMBL/GenBank/DDBJ whole genome shotgun (WGS) entry which is preliminary data.</text>
</comment>
<reference evidence="2" key="1">
    <citation type="submission" date="2020-10" db="EMBL/GenBank/DDBJ databases">
        <title>Phylogeny of dyella-like bacteria.</title>
        <authorList>
            <person name="Fu J."/>
        </authorList>
    </citation>
    <scope>NUCLEOTIDE SEQUENCE</scope>
    <source>
        <strain evidence="2">DHON07</strain>
    </source>
</reference>
<evidence type="ECO:0000313" key="2">
    <source>
        <dbReference type="EMBL" id="MBM7128951.1"/>
    </source>
</evidence>
<dbReference type="RefSeq" id="WP_204630571.1">
    <property type="nucleotide sequence ID" value="NZ_BSOC01000007.1"/>
</dbReference>
<proteinExistence type="predicted"/>
<sequence>MKSLIVGLVVAGLALSVNASDSHAVKVQSHEFSPFIPMCPPGEVATLVKVNGIYRWECLPG</sequence>